<feature type="domain" description="Response regulatory" evidence="3">
    <location>
        <begin position="2"/>
        <end position="112"/>
    </location>
</feature>
<organism evidence="4 5">
    <name type="scientific">Massilia eurypsychrophila</name>
    <dbReference type="NCBI Taxonomy" id="1485217"/>
    <lineage>
        <taxon>Bacteria</taxon>
        <taxon>Pseudomonadati</taxon>
        <taxon>Pseudomonadota</taxon>
        <taxon>Betaproteobacteria</taxon>
        <taxon>Burkholderiales</taxon>
        <taxon>Oxalobacteraceae</taxon>
        <taxon>Telluria group</taxon>
        <taxon>Massilia</taxon>
    </lineage>
</organism>
<dbReference type="AlphaFoldDB" id="A0A2G8T9E0"/>
<comment type="caution">
    <text evidence="4">The sequence shown here is derived from an EMBL/GenBank/DDBJ whole genome shotgun (WGS) entry which is preliminary data.</text>
</comment>
<evidence type="ECO:0000313" key="5">
    <source>
        <dbReference type="Proteomes" id="UP000230390"/>
    </source>
</evidence>
<dbReference type="InterPro" id="IPR050595">
    <property type="entry name" value="Bact_response_regulator"/>
</dbReference>
<dbReference type="PROSITE" id="PS50110">
    <property type="entry name" value="RESPONSE_REGULATORY"/>
    <property type="match status" value="1"/>
</dbReference>
<name>A0A2G8T9E0_9BURK</name>
<gene>
    <name evidence="4" type="ORF">CR105_23340</name>
</gene>
<dbReference type="EMBL" id="PDOC01000023">
    <property type="protein sequence ID" value="PIL42670.1"/>
    <property type="molecule type" value="Genomic_DNA"/>
</dbReference>
<dbReference type="SUPFAM" id="SSF52172">
    <property type="entry name" value="CheY-like"/>
    <property type="match status" value="1"/>
</dbReference>
<evidence type="ECO:0000313" key="4">
    <source>
        <dbReference type="EMBL" id="PIL42670.1"/>
    </source>
</evidence>
<sequence>MKVLVIEDHAADIKLSNLVLSTALHEVAAVEAAEQALAAIKEDRPQLILLDLDMPSVDGLALARKLKAEPDTRDICVVAVTFYPEQYPKDAALAAGCDAYLLKPIDTCELSD</sequence>
<dbReference type="InterPro" id="IPR001789">
    <property type="entry name" value="Sig_transdc_resp-reg_receiver"/>
</dbReference>
<reference evidence="4 5" key="1">
    <citation type="submission" date="2017-10" db="EMBL/GenBank/DDBJ databases">
        <title>Massilia psychrophilum sp. nov., a novel purple-pigmented bacterium isolated from Tianshan glacier, Xinjiang Municipality, China.</title>
        <authorList>
            <person name="Wang H."/>
        </authorList>
    </citation>
    <scope>NUCLEOTIDE SEQUENCE [LARGE SCALE GENOMIC DNA]</scope>
    <source>
        <strain evidence="4 5">JCM 30074</strain>
    </source>
</reference>
<accession>A0A2G8T9E0</accession>
<keyword evidence="1 2" id="KW-0597">Phosphoprotein</keyword>
<dbReference type="PANTHER" id="PTHR44591">
    <property type="entry name" value="STRESS RESPONSE REGULATOR PROTEIN 1"/>
    <property type="match status" value="1"/>
</dbReference>
<dbReference type="SMART" id="SM00448">
    <property type="entry name" value="REC"/>
    <property type="match status" value="1"/>
</dbReference>
<dbReference type="Gene3D" id="3.40.50.2300">
    <property type="match status" value="1"/>
</dbReference>
<evidence type="ECO:0000256" key="2">
    <source>
        <dbReference type="PROSITE-ProRule" id="PRU00169"/>
    </source>
</evidence>
<dbReference type="Pfam" id="PF00072">
    <property type="entry name" value="Response_reg"/>
    <property type="match status" value="1"/>
</dbReference>
<dbReference type="OrthoDB" id="8757774at2"/>
<dbReference type="GO" id="GO:0000160">
    <property type="term" value="P:phosphorelay signal transduction system"/>
    <property type="evidence" value="ECO:0007669"/>
    <property type="project" value="InterPro"/>
</dbReference>
<dbReference type="InterPro" id="IPR011006">
    <property type="entry name" value="CheY-like_superfamily"/>
</dbReference>
<protein>
    <submittedName>
        <fullName evidence="4">Response regulator</fullName>
    </submittedName>
</protein>
<feature type="modified residue" description="4-aspartylphosphate" evidence="2">
    <location>
        <position position="51"/>
    </location>
</feature>
<proteinExistence type="predicted"/>
<dbReference type="PANTHER" id="PTHR44591:SF3">
    <property type="entry name" value="RESPONSE REGULATORY DOMAIN-CONTAINING PROTEIN"/>
    <property type="match status" value="1"/>
</dbReference>
<evidence type="ECO:0000256" key="1">
    <source>
        <dbReference type="ARBA" id="ARBA00022553"/>
    </source>
</evidence>
<evidence type="ECO:0000259" key="3">
    <source>
        <dbReference type="PROSITE" id="PS50110"/>
    </source>
</evidence>
<dbReference type="Proteomes" id="UP000230390">
    <property type="component" value="Unassembled WGS sequence"/>
</dbReference>
<keyword evidence="5" id="KW-1185">Reference proteome</keyword>